<proteinExistence type="predicted"/>
<keyword evidence="2" id="KW-0472">Membrane</keyword>
<dbReference type="WBParaSite" id="L893_g26639.t1">
    <property type="protein sequence ID" value="L893_g26639.t1"/>
    <property type="gene ID" value="L893_g26639"/>
</dbReference>
<feature type="transmembrane region" description="Helical" evidence="2">
    <location>
        <begin position="105"/>
        <end position="124"/>
    </location>
</feature>
<protein>
    <submittedName>
        <fullName evidence="4">ShKT domain-containing protein</fullName>
    </submittedName>
</protein>
<accession>A0A1I7ZIV2</accession>
<organism evidence="3 4">
    <name type="scientific">Steinernema glaseri</name>
    <dbReference type="NCBI Taxonomy" id="37863"/>
    <lineage>
        <taxon>Eukaryota</taxon>
        <taxon>Metazoa</taxon>
        <taxon>Ecdysozoa</taxon>
        <taxon>Nematoda</taxon>
        <taxon>Chromadorea</taxon>
        <taxon>Rhabditida</taxon>
        <taxon>Tylenchina</taxon>
        <taxon>Panagrolaimomorpha</taxon>
        <taxon>Strongyloidoidea</taxon>
        <taxon>Steinernematidae</taxon>
        <taxon>Steinernema</taxon>
    </lineage>
</organism>
<dbReference type="AlphaFoldDB" id="A0A1I7ZIV2"/>
<keyword evidence="2" id="KW-0812">Transmembrane</keyword>
<name>A0A1I7ZIV2_9BILA</name>
<keyword evidence="3" id="KW-1185">Reference proteome</keyword>
<evidence type="ECO:0000313" key="3">
    <source>
        <dbReference type="Proteomes" id="UP000095287"/>
    </source>
</evidence>
<sequence>MCDATVHGRFTGFIGFVEAESESERRRRGDAADDGSCTHDPTMTRRPHRRRFTRAERTGFAAAARSHSEGSRMAARASEVNKFRRPSAAAVSPFRRPRHHYEMNPVMMLLFFLATIALGPVTAVSHSSKRVWLPGRSLVAPSQQQHFSVICAVSVLKCHRPYGVEIVSESVGTMCTKEKL</sequence>
<reference evidence="4" key="1">
    <citation type="submission" date="2016-11" db="UniProtKB">
        <authorList>
            <consortium name="WormBaseParasite"/>
        </authorList>
    </citation>
    <scope>IDENTIFICATION</scope>
</reference>
<evidence type="ECO:0000256" key="1">
    <source>
        <dbReference type="SAM" id="MobiDB-lite"/>
    </source>
</evidence>
<evidence type="ECO:0000256" key="2">
    <source>
        <dbReference type="SAM" id="Phobius"/>
    </source>
</evidence>
<feature type="region of interest" description="Disordered" evidence="1">
    <location>
        <begin position="21"/>
        <end position="46"/>
    </location>
</feature>
<keyword evidence="2" id="KW-1133">Transmembrane helix</keyword>
<feature type="compositionally biased region" description="Basic and acidic residues" evidence="1">
    <location>
        <begin position="22"/>
        <end position="31"/>
    </location>
</feature>
<evidence type="ECO:0000313" key="4">
    <source>
        <dbReference type="WBParaSite" id="L893_g26639.t1"/>
    </source>
</evidence>
<dbReference type="Proteomes" id="UP000095287">
    <property type="component" value="Unplaced"/>
</dbReference>